<reference evidence="3" key="1">
    <citation type="submission" date="2017-05" db="EMBL/GenBank/DDBJ databases">
        <title>Complete and WGS of Bordetella genogroups.</title>
        <authorList>
            <person name="Spilker T."/>
            <person name="Lipuma J."/>
        </authorList>
    </citation>
    <scope>NUCLEOTIDE SEQUENCE [LARGE SCALE GENOMIC DNA]</scope>
    <source>
        <strain evidence="3">AU18089</strain>
    </source>
</reference>
<evidence type="ECO:0000313" key="3">
    <source>
        <dbReference type="Proteomes" id="UP000216947"/>
    </source>
</evidence>
<name>A0A261RSL3_9BORD</name>
<feature type="compositionally biased region" description="Basic and acidic residues" evidence="1">
    <location>
        <begin position="1"/>
        <end position="10"/>
    </location>
</feature>
<accession>A0A261RSL3</accession>
<evidence type="ECO:0000256" key="1">
    <source>
        <dbReference type="SAM" id="MobiDB-lite"/>
    </source>
</evidence>
<keyword evidence="3" id="KW-1185">Reference proteome</keyword>
<feature type="region of interest" description="Disordered" evidence="1">
    <location>
        <begin position="1"/>
        <end position="77"/>
    </location>
</feature>
<dbReference type="AlphaFoldDB" id="A0A261RSL3"/>
<comment type="caution">
    <text evidence="2">The sequence shown here is derived from an EMBL/GenBank/DDBJ whole genome shotgun (WGS) entry which is preliminary data.</text>
</comment>
<gene>
    <name evidence="2" type="ORF">CAL19_01930</name>
</gene>
<organism evidence="2 3">
    <name type="scientific">Bordetella genomosp. 7</name>
    <dbReference type="NCBI Taxonomy" id="1416805"/>
    <lineage>
        <taxon>Bacteria</taxon>
        <taxon>Pseudomonadati</taxon>
        <taxon>Pseudomonadota</taxon>
        <taxon>Betaproteobacteria</taxon>
        <taxon>Burkholderiales</taxon>
        <taxon>Alcaligenaceae</taxon>
        <taxon>Bordetella</taxon>
    </lineage>
</organism>
<dbReference type="RefSeq" id="WP_094795923.1">
    <property type="nucleotide sequence ID" value="NZ_NEVI01000001.1"/>
</dbReference>
<evidence type="ECO:0000313" key="2">
    <source>
        <dbReference type="EMBL" id="OZI27610.1"/>
    </source>
</evidence>
<dbReference type="EMBL" id="NEVK01000001">
    <property type="protein sequence ID" value="OZI27610.1"/>
    <property type="molecule type" value="Genomic_DNA"/>
</dbReference>
<feature type="compositionally biased region" description="Polar residues" evidence="1">
    <location>
        <begin position="68"/>
        <end position="77"/>
    </location>
</feature>
<dbReference type="OrthoDB" id="8666795at2"/>
<protein>
    <submittedName>
        <fullName evidence="2">Uncharacterized protein</fullName>
    </submittedName>
</protein>
<sequence length="77" mass="8237">MNKTARESLPAEHAGNQRPESPADKRQGTREMPMPDNAPDVAGRPRQGRAIAEPGDPGVIAPEDDVLDTSQHSTPGR</sequence>
<proteinExistence type="predicted"/>
<dbReference type="Proteomes" id="UP000216947">
    <property type="component" value="Unassembled WGS sequence"/>
</dbReference>